<name>A0A178IPL4_9BACT</name>
<keyword evidence="2" id="KW-0732">Signal</keyword>
<keyword evidence="4" id="KW-1185">Reference proteome</keyword>
<comment type="caution">
    <text evidence="3">The sequence shown here is derived from an EMBL/GenBank/DDBJ whole genome shotgun (WGS) entry which is preliminary data.</text>
</comment>
<dbReference type="EMBL" id="LRRQ01000038">
    <property type="protein sequence ID" value="OAM91185.1"/>
    <property type="molecule type" value="Genomic_DNA"/>
</dbReference>
<evidence type="ECO:0000313" key="3">
    <source>
        <dbReference type="EMBL" id="OAM91185.1"/>
    </source>
</evidence>
<dbReference type="RefSeq" id="WP_145928594.1">
    <property type="nucleotide sequence ID" value="NZ_CP109796.1"/>
</dbReference>
<feature type="region of interest" description="Disordered" evidence="1">
    <location>
        <begin position="31"/>
        <end position="57"/>
    </location>
</feature>
<evidence type="ECO:0008006" key="5">
    <source>
        <dbReference type="Google" id="ProtNLM"/>
    </source>
</evidence>
<feature type="signal peptide" evidence="2">
    <location>
        <begin position="1"/>
        <end position="21"/>
    </location>
</feature>
<dbReference type="Proteomes" id="UP000078486">
    <property type="component" value="Unassembled WGS sequence"/>
</dbReference>
<accession>A0A178IPL4</accession>
<dbReference type="OrthoDB" id="6378116at2"/>
<gene>
    <name evidence="3" type="ORF">AW736_04475</name>
</gene>
<reference evidence="3 4" key="1">
    <citation type="submission" date="2016-01" db="EMBL/GenBank/DDBJ databases">
        <title>High potential of lignocellulose degradation of a new Verrucomicrobia species.</title>
        <authorList>
            <person name="Wang Y."/>
            <person name="Shi Y."/>
            <person name="Qiu Z."/>
            <person name="Liu S."/>
            <person name="Yang H."/>
        </authorList>
    </citation>
    <scope>NUCLEOTIDE SEQUENCE [LARGE SCALE GENOMIC DNA]</scope>
    <source>
        <strain evidence="3 4">TSB47</strain>
    </source>
</reference>
<protein>
    <recommendedName>
        <fullName evidence="5">Fibronectin type-III domain-containing protein</fullName>
    </recommendedName>
</protein>
<organism evidence="3 4">
    <name type="scientific">Termitidicoccus mucosus</name>
    <dbReference type="NCBI Taxonomy" id="1184151"/>
    <lineage>
        <taxon>Bacteria</taxon>
        <taxon>Pseudomonadati</taxon>
        <taxon>Verrucomicrobiota</taxon>
        <taxon>Opitutia</taxon>
        <taxon>Opitutales</taxon>
        <taxon>Opitutaceae</taxon>
        <taxon>Termitidicoccus</taxon>
    </lineage>
</organism>
<evidence type="ECO:0000256" key="2">
    <source>
        <dbReference type="SAM" id="SignalP"/>
    </source>
</evidence>
<dbReference type="AlphaFoldDB" id="A0A178IPL4"/>
<sequence length="247" mass="28068">MNIITKIIFSLTIPAAGIAFLASCGKVPDSQESKKEEKASSTANADNNVPGGQGSLNAVRDGQYANLNWHIEAREGKIKQIVIMRNATGIRHNMRRVGELEPTATSFRDCLPDENSHWYWLRLEIENQKFQYVGPARVSPDRAGSSNYINMEDEYKVTITRTDDLATLHWDFPKDEYKTIRVIRYPRSVAEPYAKGNTHVVTTLEWKSQCTDALPDPNSDYWYWFRITLKSGVITYKGPVKAEYASQ</sequence>
<evidence type="ECO:0000256" key="1">
    <source>
        <dbReference type="SAM" id="MobiDB-lite"/>
    </source>
</evidence>
<evidence type="ECO:0000313" key="4">
    <source>
        <dbReference type="Proteomes" id="UP000078486"/>
    </source>
</evidence>
<feature type="chain" id="PRO_5008089224" description="Fibronectin type-III domain-containing protein" evidence="2">
    <location>
        <begin position="22"/>
        <end position="247"/>
    </location>
</feature>
<dbReference type="PROSITE" id="PS51257">
    <property type="entry name" value="PROKAR_LIPOPROTEIN"/>
    <property type="match status" value="1"/>
</dbReference>
<proteinExistence type="predicted"/>